<organism evidence="2 3">
    <name type="scientific">Gossypium gossypioides</name>
    <name type="common">Mexican cotton</name>
    <name type="synonym">Selera gossypioides</name>
    <dbReference type="NCBI Taxonomy" id="34282"/>
    <lineage>
        <taxon>Eukaryota</taxon>
        <taxon>Viridiplantae</taxon>
        <taxon>Streptophyta</taxon>
        <taxon>Embryophyta</taxon>
        <taxon>Tracheophyta</taxon>
        <taxon>Spermatophyta</taxon>
        <taxon>Magnoliopsida</taxon>
        <taxon>eudicotyledons</taxon>
        <taxon>Gunneridae</taxon>
        <taxon>Pentapetalae</taxon>
        <taxon>rosids</taxon>
        <taxon>malvids</taxon>
        <taxon>Malvales</taxon>
        <taxon>Malvaceae</taxon>
        <taxon>Malvoideae</taxon>
        <taxon>Gossypium</taxon>
    </lineage>
</organism>
<dbReference type="PANTHER" id="PTHR47723">
    <property type="entry name" value="OS05G0353850 PROTEIN"/>
    <property type="match status" value="1"/>
</dbReference>
<dbReference type="EMBL" id="JABEZY010269157">
    <property type="protein sequence ID" value="MBA0755357.1"/>
    <property type="molecule type" value="Genomic_DNA"/>
</dbReference>
<dbReference type="Gene3D" id="3.30.420.10">
    <property type="entry name" value="Ribonuclease H-like superfamily/Ribonuclease H"/>
    <property type="match status" value="1"/>
</dbReference>
<accession>A0A7J9D3P0</accession>
<dbReference type="GO" id="GO:0003676">
    <property type="term" value="F:nucleic acid binding"/>
    <property type="evidence" value="ECO:0007669"/>
    <property type="project" value="InterPro"/>
</dbReference>
<keyword evidence="3" id="KW-1185">Reference proteome</keyword>
<dbReference type="CDD" id="cd06222">
    <property type="entry name" value="RNase_H_like"/>
    <property type="match status" value="1"/>
</dbReference>
<sequence length="279" mass="32142">MSREFERKLAKMNHAPFVGAVLRMLYMCLETVQLLRMFSYKLFPKTSDIISSQRGFFAKTEISMDLNEIIKVSFSWSNQFFLVHTVTLMMNNAILYVPFSPGTFVYLNTNGVVQTITDLSTAGGVIKDEMGKWILGYKRFLRKSSVFVAELWGILDGLLLLQKQSHDRVLILLDNLEAVKVICDRNSDVSSISLVRRIQHILFQEERWFIQYICRKDNQATDTLAKMVFANEEDLCLFEDSSLEIQKTLEEDITKGSLFPSSSLSSFVFPLDYLFTKNN</sequence>
<comment type="caution">
    <text evidence="2">The sequence shown here is derived from an EMBL/GenBank/DDBJ whole genome shotgun (WGS) entry which is preliminary data.</text>
</comment>
<protein>
    <recommendedName>
        <fullName evidence="1">RNase H type-1 domain-containing protein</fullName>
    </recommendedName>
</protein>
<gene>
    <name evidence="2" type="ORF">Gogos_020591</name>
</gene>
<evidence type="ECO:0000313" key="2">
    <source>
        <dbReference type="EMBL" id="MBA0755357.1"/>
    </source>
</evidence>
<proteinExistence type="predicted"/>
<dbReference type="InterPro" id="IPR044730">
    <property type="entry name" value="RNase_H-like_dom_plant"/>
</dbReference>
<name>A0A7J9D3P0_GOSGO</name>
<dbReference type="SUPFAM" id="SSF53098">
    <property type="entry name" value="Ribonuclease H-like"/>
    <property type="match status" value="1"/>
</dbReference>
<dbReference type="InterPro" id="IPR002156">
    <property type="entry name" value="RNaseH_domain"/>
</dbReference>
<dbReference type="InterPro" id="IPR036397">
    <property type="entry name" value="RNaseH_sf"/>
</dbReference>
<feature type="domain" description="RNase H type-1" evidence="1">
    <location>
        <begin position="108"/>
        <end position="227"/>
    </location>
</feature>
<dbReference type="PANTHER" id="PTHR47723:SF19">
    <property type="entry name" value="POLYNUCLEOTIDYL TRANSFERASE, RIBONUCLEASE H-LIKE SUPERFAMILY PROTEIN"/>
    <property type="match status" value="1"/>
</dbReference>
<evidence type="ECO:0000259" key="1">
    <source>
        <dbReference type="Pfam" id="PF13456"/>
    </source>
</evidence>
<evidence type="ECO:0000313" key="3">
    <source>
        <dbReference type="Proteomes" id="UP000593579"/>
    </source>
</evidence>
<dbReference type="InterPro" id="IPR012337">
    <property type="entry name" value="RNaseH-like_sf"/>
</dbReference>
<reference evidence="2 3" key="1">
    <citation type="journal article" date="2019" name="Genome Biol. Evol.">
        <title>Insights into the evolution of the New World diploid cottons (Gossypium, subgenus Houzingenia) based on genome sequencing.</title>
        <authorList>
            <person name="Grover C.E."/>
            <person name="Arick M.A. 2nd"/>
            <person name="Thrash A."/>
            <person name="Conover J.L."/>
            <person name="Sanders W.S."/>
            <person name="Peterson D.G."/>
            <person name="Frelichowski J.E."/>
            <person name="Scheffler J.A."/>
            <person name="Scheffler B.E."/>
            <person name="Wendel J.F."/>
        </authorList>
    </citation>
    <scope>NUCLEOTIDE SEQUENCE [LARGE SCALE GENOMIC DNA]</scope>
    <source>
        <strain evidence="2">5</strain>
        <tissue evidence="2">Leaf</tissue>
    </source>
</reference>
<dbReference type="AlphaFoldDB" id="A0A7J9D3P0"/>
<dbReference type="Proteomes" id="UP000593579">
    <property type="component" value="Unassembled WGS sequence"/>
</dbReference>
<dbReference type="Pfam" id="PF13456">
    <property type="entry name" value="RVT_3"/>
    <property type="match status" value="1"/>
</dbReference>
<dbReference type="InterPro" id="IPR053151">
    <property type="entry name" value="RNase_H-like"/>
</dbReference>
<dbReference type="GO" id="GO:0004523">
    <property type="term" value="F:RNA-DNA hybrid ribonuclease activity"/>
    <property type="evidence" value="ECO:0007669"/>
    <property type="project" value="InterPro"/>
</dbReference>